<comment type="caution">
    <text evidence="3">The sequence shown here is derived from an EMBL/GenBank/DDBJ whole genome shotgun (WGS) entry which is preliminary data.</text>
</comment>
<sequence length="407" mass="47772">MHSNKRLYYLDWLRVFAFGLLFLFHSWRPFDHFPWHIKNEEQIAFFDMLTMFTHGWRMFLIFLVSGAGTWLAMRSRKGKFVIDRIKRLIVPFLFGILLIIPPQRFYEWIMFRDFQGAYFDFLLLYPAQQLGSNMGASVLLWFGHLGTHLWYLPFLFVMTLISLPIFKKIQKGQINFTGLKKIMSNNFGVFILVLPMIVCRLILKPVFQEYTDWADFFVYIWPFIYGFIFMADKEFLDIIKSKMVLFLNVGILSSALFIYLGSTGEQFVQAYLNPSYSWLHVTTSINAMIIAISWIMFFLALFARKMNFNHSVLIPANISILPIYVLHQTLIIVFGYYIVGLEISPYTKFLMIALTAIPASVILYQLIKTNNFTRFLFGLKPKAKVKKQRASEKLVPAIVQNQIKQTK</sequence>
<organism evidence="3 4">
    <name type="scientific">Paralabilibaculum antarcticum</name>
    <dbReference type="NCBI Taxonomy" id="2912572"/>
    <lineage>
        <taxon>Bacteria</taxon>
        <taxon>Pseudomonadati</taxon>
        <taxon>Bacteroidota</taxon>
        <taxon>Bacteroidia</taxon>
        <taxon>Marinilabiliales</taxon>
        <taxon>Marinifilaceae</taxon>
        <taxon>Paralabilibaculum</taxon>
    </lineage>
</organism>
<keyword evidence="1" id="KW-1133">Transmembrane helix</keyword>
<dbReference type="InterPro" id="IPR050623">
    <property type="entry name" value="Glucan_succinyl_AcylTrfase"/>
</dbReference>
<feature type="domain" description="Acyltransferase 3" evidence="2">
    <location>
        <begin position="8"/>
        <end position="364"/>
    </location>
</feature>
<evidence type="ECO:0000259" key="2">
    <source>
        <dbReference type="Pfam" id="PF01757"/>
    </source>
</evidence>
<feature type="transmembrane region" description="Helical" evidence="1">
    <location>
        <begin position="187"/>
        <end position="207"/>
    </location>
</feature>
<keyword evidence="3" id="KW-0808">Transferase</keyword>
<proteinExistence type="predicted"/>
<dbReference type="EMBL" id="JAKJSC010000007">
    <property type="protein sequence ID" value="MDE5419996.1"/>
    <property type="molecule type" value="Genomic_DNA"/>
</dbReference>
<feature type="transmembrane region" description="Helical" evidence="1">
    <location>
        <begin position="55"/>
        <end position="73"/>
    </location>
</feature>
<evidence type="ECO:0000256" key="1">
    <source>
        <dbReference type="SAM" id="Phobius"/>
    </source>
</evidence>
<evidence type="ECO:0000313" key="4">
    <source>
        <dbReference type="Proteomes" id="UP001528920"/>
    </source>
</evidence>
<dbReference type="PANTHER" id="PTHR36927">
    <property type="entry name" value="BLR4337 PROTEIN"/>
    <property type="match status" value="1"/>
</dbReference>
<feature type="transmembrane region" description="Helical" evidence="1">
    <location>
        <begin position="281"/>
        <end position="302"/>
    </location>
</feature>
<feature type="transmembrane region" description="Helical" evidence="1">
    <location>
        <begin position="85"/>
        <end position="102"/>
    </location>
</feature>
<protein>
    <submittedName>
        <fullName evidence="3">Acyltransferase family protein</fullName>
    </submittedName>
</protein>
<keyword evidence="1" id="KW-0472">Membrane</keyword>
<gene>
    <name evidence="3" type="ORF">L3049_18560</name>
</gene>
<keyword evidence="3" id="KW-0012">Acyltransferase</keyword>
<feature type="transmembrane region" description="Helical" evidence="1">
    <location>
        <begin position="213"/>
        <end position="231"/>
    </location>
</feature>
<name>A0ABT5VX56_9BACT</name>
<dbReference type="Proteomes" id="UP001528920">
    <property type="component" value="Unassembled WGS sequence"/>
</dbReference>
<dbReference type="GO" id="GO:0016746">
    <property type="term" value="F:acyltransferase activity"/>
    <property type="evidence" value="ECO:0007669"/>
    <property type="project" value="UniProtKB-KW"/>
</dbReference>
<feature type="transmembrane region" description="Helical" evidence="1">
    <location>
        <begin position="148"/>
        <end position="166"/>
    </location>
</feature>
<dbReference type="InterPro" id="IPR002656">
    <property type="entry name" value="Acyl_transf_3_dom"/>
</dbReference>
<dbReference type="PANTHER" id="PTHR36927:SF1">
    <property type="entry name" value="MDO-LIKE PROTEIN"/>
    <property type="match status" value="1"/>
</dbReference>
<feature type="transmembrane region" description="Helical" evidence="1">
    <location>
        <begin position="349"/>
        <end position="367"/>
    </location>
</feature>
<dbReference type="RefSeq" id="WP_275111328.1">
    <property type="nucleotide sequence ID" value="NZ_JAKJSC010000007.1"/>
</dbReference>
<dbReference type="Pfam" id="PF01757">
    <property type="entry name" value="Acyl_transf_3"/>
    <property type="match status" value="1"/>
</dbReference>
<evidence type="ECO:0000313" key="3">
    <source>
        <dbReference type="EMBL" id="MDE5419996.1"/>
    </source>
</evidence>
<feature type="transmembrane region" description="Helical" evidence="1">
    <location>
        <begin position="243"/>
        <end position="261"/>
    </location>
</feature>
<feature type="transmembrane region" description="Helical" evidence="1">
    <location>
        <begin position="7"/>
        <end position="27"/>
    </location>
</feature>
<feature type="transmembrane region" description="Helical" evidence="1">
    <location>
        <begin position="314"/>
        <end position="337"/>
    </location>
</feature>
<keyword evidence="4" id="KW-1185">Reference proteome</keyword>
<accession>A0ABT5VX56</accession>
<reference evidence="3 4" key="1">
    <citation type="submission" date="2022-01" db="EMBL/GenBank/DDBJ databases">
        <title>Labilibaculum sp. nov, a marine bacterium isolated from Antarctica.</title>
        <authorList>
            <person name="Dai W."/>
        </authorList>
    </citation>
    <scope>NUCLEOTIDE SEQUENCE [LARGE SCALE GENOMIC DNA]</scope>
    <source>
        <strain evidence="3 4">DW002</strain>
    </source>
</reference>
<keyword evidence="1" id="KW-0812">Transmembrane</keyword>